<reference evidence="2 3" key="1">
    <citation type="submission" date="2019-03" db="EMBL/GenBank/DDBJ databases">
        <authorList>
            <consortium name="Pathogen Informatics"/>
        </authorList>
    </citation>
    <scope>NUCLEOTIDE SEQUENCE [LARGE SCALE GENOMIC DNA]</scope>
    <source>
        <strain evidence="2 3">NCTC12126</strain>
    </source>
</reference>
<dbReference type="InterPro" id="IPR007569">
    <property type="entry name" value="DUF559"/>
</dbReference>
<feature type="domain" description="DUF559" evidence="1">
    <location>
        <begin position="4"/>
        <end position="108"/>
    </location>
</feature>
<evidence type="ECO:0000259" key="1">
    <source>
        <dbReference type="Pfam" id="PF04480"/>
    </source>
</evidence>
<dbReference type="Gene3D" id="3.40.960.10">
    <property type="entry name" value="VSR Endonuclease"/>
    <property type="match status" value="1"/>
</dbReference>
<name>A0A484YXN1_9ENTR</name>
<evidence type="ECO:0000313" key="3">
    <source>
        <dbReference type="Proteomes" id="UP000351155"/>
    </source>
</evidence>
<dbReference type="PANTHER" id="PTHR38590">
    <property type="entry name" value="BLL0828 PROTEIN"/>
    <property type="match status" value="1"/>
</dbReference>
<evidence type="ECO:0000313" key="2">
    <source>
        <dbReference type="EMBL" id="VFS39953.1"/>
    </source>
</evidence>
<organism evidence="2 3">
    <name type="scientific">Enterobacter cancerogenus</name>
    <dbReference type="NCBI Taxonomy" id="69218"/>
    <lineage>
        <taxon>Bacteria</taxon>
        <taxon>Pseudomonadati</taxon>
        <taxon>Pseudomonadota</taxon>
        <taxon>Gammaproteobacteria</taxon>
        <taxon>Enterobacterales</taxon>
        <taxon>Enterobacteriaceae</taxon>
        <taxon>Enterobacter</taxon>
        <taxon>Enterobacter cloacae complex</taxon>
    </lineage>
</organism>
<dbReference type="Pfam" id="PF04480">
    <property type="entry name" value="DUF559"/>
    <property type="match status" value="1"/>
</dbReference>
<gene>
    <name evidence="2" type="ORF">NCTC12126_03928</name>
</gene>
<dbReference type="Proteomes" id="UP000351155">
    <property type="component" value="Unassembled WGS sequence"/>
</dbReference>
<dbReference type="SUPFAM" id="SSF52980">
    <property type="entry name" value="Restriction endonuclease-like"/>
    <property type="match status" value="1"/>
</dbReference>
<sequence>MGMEKSKQLRKEMTPEELRLWYLLRGRRFFGYKFRRQMPIGTYIVDFACFKAKLIIELDGGQHQDEEAYDLRRTAFLKANGWEVIRFWNNEFRVNEEEVLMAIVQRLQCLMPSP</sequence>
<dbReference type="CDD" id="cd01038">
    <property type="entry name" value="Endonuclease_DUF559"/>
    <property type="match status" value="1"/>
</dbReference>
<dbReference type="EMBL" id="CAADIW010000041">
    <property type="protein sequence ID" value="VFS39953.1"/>
    <property type="molecule type" value="Genomic_DNA"/>
</dbReference>
<accession>A0A484YXN1</accession>
<protein>
    <submittedName>
        <fullName evidence="2">Protein YcjD</fullName>
    </submittedName>
</protein>
<dbReference type="InterPro" id="IPR011335">
    <property type="entry name" value="Restrct_endonuc-II-like"/>
</dbReference>
<proteinExistence type="predicted"/>
<dbReference type="AlphaFoldDB" id="A0A484YXN1"/>
<dbReference type="PANTHER" id="PTHR38590:SF1">
    <property type="entry name" value="BLL0828 PROTEIN"/>
    <property type="match status" value="1"/>
</dbReference>
<dbReference type="InterPro" id="IPR047216">
    <property type="entry name" value="Endonuclease_DUF559_bact"/>
</dbReference>